<reference evidence="7" key="1">
    <citation type="submission" date="2021-01" db="EMBL/GenBank/DDBJ databases">
        <authorList>
            <person name="Corre E."/>
            <person name="Pelletier E."/>
            <person name="Niang G."/>
            <person name="Scheremetjew M."/>
            <person name="Finn R."/>
            <person name="Kale V."/>
            <person name="Holt S."/>
            <person name="Cochrane G."/>
            <person name="Meng A."/>
            <person name="Brown T."/>
            <person name="Cohen L."/>
        </authorList>
    </citation>
    <scope>NUCLEOTIDE SEQUENCE</scope>
    <source>
        <strain evidence="7">UTEX LB 985</strain>
    </source>
</reference>
<feature type="region of interest" description="Disordered" evidence="5">
    <location>
        <begin position="387"/>
        <end position="408"/>
    </location>
</feature>
<organism evidence="7">
    <name type="scientific">Haptolina brevifila</name>
    <dbReference type="NCBI Taxonomy" id="156173"/>
    <lineage>
        <taxon>Eukaryota</taxon>
        <taxon>Haptista</taxon>
        <taxon>Haptophyta</taxon>
        <taxon>Prymnesiophyceae</taxon>
        <taxon>Prymnesiales</taxon>
        <taxon>Prymnesiaceae</taxon>
        <taxon>Haptolina</taxon>
    </lineage>
</organism>
<evidence type="ECO:0000256" key="3">
    <source>
        <dbReference type="ARBA" id="ARBA00022989"/>
    </source>
</evidence>
<dbReference type="GO" id="GO:0016020">
    <property type="term" value="C:membrane"/>
    <property type="evidence" value="ECO:0007669"/>
    <property type="project" value="UniProtKB-SubCell"/>
</dbReference>
<keyword evidence="4 6" id="KW-0472">Membrane</keyword>
<dbReference type="PANTHER" id="PTHR16950">
    <property type="entry name" value="ZINC TRANSPORTER SLC39A7 HISTIDINE-RICH MEMBRANE PROTEIN KE4"/>
    <property type="match status" value="1"/>
</dbReference>
<evidence type="ECO:0000256" key="4">
    <source>
        <dbReference type="ARBA" id="ARBA00023136"/>
    </source>
</evidence>
<sequence>MKVVMLAVPDAAAANFLSAMEPIAERAVVNACDAVQAGQAMSPSSQKCYELTVNASAAKSTFTIQPNGAAYIAIFTQLDPTAFEATQHFLQELDGAGVAVIKQLALTQSYEWAGIFDTPDSEYVWTAQKVGLDYVDPGMKMVVLPAATSSLAQLATLVTVAEQAFNHTCDTVMAGQALTPTTYGCYRLALACELHTSSFPIDTTGVSNLAIFAEHFPIEFERDTHYIQDVLGADVEPVAEIPEPAGGKPASGKPWGVAIGSAVLVNLCTLLGVVLLVPGLQSAAVTHSAALYAVGNAFAAGAILACTFFLLLFEATHLIPIMGEAEAVATGKWGAMILAGFLSPMCFDLIVSASLRVCSGRPPSNDGAPTIGIGKDAATLTAVTVSTSADSVPPSPPSSPPPSGSPMPTGQVRILSGVLLGDFMHNFVDGIFIGAAFANCSATKGWVVTAATIYHELAQELADFLILTDPLQGGLKPRTALVLNFLSGISVLLGIIVIFAQDVGNVEQGMLLAYGGGVYIHIGAAECMPQVFELAKSLRLRAASLFAFCIGVIAIGLVLLDHEHCFPDDGTAYAGHNHGRM</sequence>
<keyword evidence="3 6" id="KW-1133">Transmembrane helix</keyword>
<evidence type="ECO:0000256" key="1">
    <source>
        <dbReference type="ARBA" id="ARBA00004141"/>
    </source>
</evidence>
<dbReference type="Pfam" id="PF02535">
    <property type="entry name" value="Zip"/>
    <property type="match status" value="1"/>
</dbReference>
<dbReference type="EMBL" id="HBGU01079411">
    <property type="protein sequence ID" value="CAD9546244.1"/>
    <property type="molecule type" value="Transcribed_RNA"/>
</dbReference>
<protein>
    <submittedName>
        <fullName evidence="7">Uncharacterized protein</fullName>
    </submittedName>
</protein>
<proteinExistence type="predicted"/>
<evidence type="ECO:0000256" key="5">
    <source>
        <dbReference type="SAM" id="MobiDB-lite"/>
    </source>
</evidence>
<feature type="compositionally biased region" description="Pro residues" evidence="5">
    <location>
        <begin position="393"/>
        <end position="405"/>
    </location>
</feature>
<gene>
    <name evidence="7" type="ORF">CBRE1094_LOCUS43322</name>
</gene>
<dbReference type="GO" id="GO:0005385">
    <property type="term" value="F:zinc ion transmembrane transporter activity"/>
    <property type="evidence" value="ECO:0007669"/>
    <property type="project" value="TreeGrafter"/>
</dbReference>
<accession>A0A7S2JFB7</accession>
<feature type="transmembrane region" description="Helical" evidence="6">
    <location>
        <begin position="511"/>
        <end position="528"/>
    </location>
</feature>
<comment type="subcellular location">
    <subcellularLocation>
        <location evidence="1">Membrane</location>
        <topology evidence="1">Multi-pass membrane protein</topology>
    </subcellularLocation>
</comment>
<dbReference type="PANTHER" id="PTHR16950:SF16">
    <property type="entry name" value="ZINC TRANSPORTER ZIP13"/>
    <property type="match status" value="1"/>
</dbReference>
<feature type="transmembrane region" description="Helical" evidence="6">
    <location>
        <begin position="255"/>
        <end position="277"/>
    </location>
</feature>
<dbReference type="GO" id="GO:0006882">
    <property type="term" value="P:intracellular zinc ion homeostasis"/>
    <property type="evidence" value="ECO:0007669"/>
    <property type="project" value="TreeGrafter"/>
</dbReference>
<keyword evidence="2 6" id="KW-0812">Transmembrane</keyword>
<evidence type="ECO:0000256" key="6">
    <source>
        <dbReference type="SAM" id="Phobius"/>
    </source>
</evidence>
<evidence type="ECO:0000313" key="7">
    <source>
        <dbReference type="EMBL" id="CAD9546244.1"/>
    </source>
</evidence>
<dbReference type="AlphaFoldDB" id="A0A7S2JFB7"/>
<feature type="transmembrane region" description="Helical" evidence="6">
    <location>
        <begin position="333"/>
        <end position="351"/>
    </location>
</feature>
<name>A0A7S2JFB7_9EUKA</name>
<feature type="transmembrane region" description="Helical" evidence="6">
    <location>
        <begin position="289"/>
        <end position="313"/>
    </location>
</feature>
<evidence type="ECO:0000256" key="2">
    <source>
        <dbReference type="ARBA" id="ARBA00022692"/>
    </source>
</evidence>
<feature type="transmembrane region" description="Helical" evidence="6">
    <location>
        <begin position="481"/>
        <end position="499"/>
    </location>
</feature>
<dbReference type="InterPro" id="IPR003689">
    <property type="entry name" value="ZIP"/>
</dbReference>
<feature type="transmembrane region" description="Helical" evidence="6">
    <location>
        <begin position="540"/>
        <end position="560"/>
    </location>
</feature>